<evidence type="ECO:0000313" key="4">
    <source>
        <dbReference type="EMBL" id="EFG31858.1"/>
    </source>
</evidence>
<evidence type="ECO:0000313" key="5">
    <source>
        <dbReference type="Proteomes" id="UP000017813"/>
    </source>
</evidence>
<feature type="signal peptide" evidence="2">
    <location>
        <begin position="1"/>
        <end position="18"/>
    </location>
</feature>
<dbReference type="AlphaFoldDB" id="V9H6M7"/>
<proteinExistence type="predicted"/>
<keyword evidence="2" id="KW-0732">Signal</keyword>
<keyword evidence="5" id="KW-1185">Reference proteome</keyword>
<gene>
    <name evidence="4" type="ORF">HMPREF9021_00258</name>
</gene>
<accession>V9H6M7</accession>
<dbReference type="HOGENOM" id="CLU_1335360_0_0_4"/>
<dbReference type="KEGG" id="smur:BWP33_01295"/>
<dbReference type="InterPro" id="IPR011250">
    <property type="entry name" value="OMP/PagP_B-barrel"/>
</dbReference>
<dbReference type="Gene3D" id="2.40.160.90">
    <property type="match status" value="1"/>
</dbReference>
<evidence type="ECO:0000256" key="2">
    <source>
        <dbReference type="SAM" id="SignalP"/>
    </source>
</evidence>
<dbReference type="RefSeq" id="WP_002641174.1">
    <property type="nucleotide sequence ID" value="NZ_CP019448.1"/>
</dbReference>
<reference evidence="4 5" key="1">
    <citation type="submission" date="2010-03" db="EMBL/GenBank/DDBJ databases">
        <authorList>
            <consortium name="The Broad Institute Genome Sequencing Platform"/>
            <person name="Ward D."/>
            <person name="Earl A."/>
            <person name="Feldgarden M."/>
            <person name="Gevers D."/>
            <person name="Young S."/>
            <person name="Zeng Q."/>
            <person name="Koehrsen M."/>
            <person name="Alvarado L."/>
            <person name="Berlin A.M."/>
            <person name="Borenstein D."/>
            <person name="Chapman S.B."/>
            <person name="Chen Z."/>
            <person name="Engels R."/>
            <person name="Freedman E."/>
            <person name="Gellesch M."/>
            <person name="Goldberg J."/>
            <person name="Griggs A."/>
            <person name="Gujja S."/>
            <person name="Heilman E.R."/>
            <person name="Heiman D.I."/>
            <person name="Hepburn T.A."/>
            <person name="Howarth C."/>
            <person name="Jen D."/>
            <person name="Larson L."/>
            <person name="Mehta T."/>
            <person name="Park D."/>
            <person name="Pearson M."/>
            <person name="Richards J."/>
            <person name="Roberts A."/>
            <person name="Saif S."/>
            <person name="Shea T.D."/>
            <person name="Shenoy N."/>
            <person name="Sisk P."/>
            <person name="Stolte C."/>
            <person name="Sykes S.N."/>
            <person name="Walk T."/>
            <person name="White J."/>
            <person name="Yandava C."/>
            <person name="Izard J."/>
            <person name="Baranova O.V."/>
            <person name="Blanton J.M."/>
            <person name="Tanner A.C."/>
            <person name="Dewhirst F."/>
            <person name="Haas B."/>
            <person name="Nusbaum C."/>
            <person name="Birren B."/>
        </authorList>
    </citation>
    <scope>NUCLEOTIDE SEQUENCE [LARGE SCALE GENOMIC DNA]</scope>
    <source>
        <strain evidence="4 5">ATCC 29453</strain>
    </source>
</reference>
<evidence type="ECO:0000259" key="3">
    <source>
        <dbReference type="Pfam" id="PF01298"/>
    </source>
</evidence>
<dbReference type="eggNOG" id="ENOG5031Z8F">
    <property type="taxonomic scope" value="Bacteria"/>
</dbReference>
<organism evidence="4 5">
    <name type="scientific">Simonsiella muelleri ATCC 29453</name>
    <dbReference type="NCBI Taxonomy" id="641147"/>
    <lineage>
        <taxon>Bacteria</taxon>
        <taxon>Pseudomonadati</taxon>
        <taxon>Pseudomonadota</taxon>
        <taxon>Betaproteobacteria</taxon>
        <taxon>Neisseriales</taxon>
        <taxon>Neisseriaceae</taxon>
        <taxon>Simonsiella</taxon>
    </lineage>
</organism>
<dbReference type="NCBIfam" id="NF041636">
    <property type="entry name" value="slam_lipo"/>
    <property type="match status" value="1"/>
</dbReference>
<dbReference type="SUPFAM" id="SSF56925">
    <property type="entry name" value="OMPA-like"/>
    <property type="match status" value="1"/>
</dbReference>
<dbReference type="PROSITE" id="PS51257">
    <property type="entry name" value="PROKAR_LIPOPROTEIN"/>
    <property type="match status" value="1"/>
</dbReference>
<feature type="chain" id="PRO_5030178902" description="Transferrin-binding protein B C-lobe/N-lobe beta-barrel domain-containing protein" evidence="2">
    <location>
        <begin position="19"/>
        <end position="195"/>
    </location>
</feature>
<dbReference type="OrthoDB" id="8613496at2"/>
<dbReference type="Pfam" id="PF01298">
    <property type="entry name" value="TbpB_B_D"/>
    <property type="match status" value="1"/>
</dbReference>
<protein>
    <recommendedName>
        <fullName evidence="3">Transferrin-binding protein B C-lobe/N-lobe beta-barrel domain-containing protein</fullName>
    </recommendedName>
</protein>
<comment type="caution">
    <text evidence="4">The sequence shown here is derived from an EMBL/GenBank/DDBJ whole genome shotgun (WGS) entry which is preliminary data.</text>
</comment>
<sequence length="195" mass="20651">MRQFLMILPIVCALAACASNGDGAGVIETPDGDKYNLSISPKGWVTVETSTGRATGYNQNDSFYGAWVDDSKQMTELKYQGNEATNIPKSGTATYYGNVVRVDGAGEIYNAGKSRLNVDFGNKVVDGKLEMSGARDVTLEKGNLHGAKFSGQATMLWNSGGTYRGTLMGNGATEAAGVVDFNDSTLNAAFGGKRY</sequence>
<dbReference type="STRING" id="641147.HMPREF9021_00258"/>
<name>V9H6M7_9NEIS</name>
<dbReference type="Proteomes" id="UP000017813">
    <property type="component" value="Unassembled WGS sequence"/>
</dbReference>
<reference evidence="4 5" key="2">
    <citation type="submission" date="2011-10" db="EMBL/GenBank/DDBJ databases">
        <title>The Genome Sequence of Simonsiella muelleri ATCC 29453.</title>
        <authorList>
            <consortium name="The Broad Institute Genome Sequencing Platform"/>
            <consortium name="The Broad Institute Genome Sequencing Center for Infectious Disease"/>
            <person name="Earl A."/>
            <person name="Ward D."/>
            <person name="Feldgarden M."/>
            <person name="Gevers D."/>
            <person name="Izard J."/>
            <person name="Baranova O.V."/>
            <person name="Blanton J.M."/>
            <person name="Tanner A.C."/>
            <person name="Dewhirst F."/>
            <person name="Young S.K."/>
            <person name="Zeng Q."/>
            <person name="Gargeya S."/>
            <person name="Fitzgerald M."/>
            <person name="Haas B."/>
            <person name="Abouelleil A."/>
            <person name="Alvarado L."/>
            <person name="Arachchi H.M."/>
            <person name="Berlin A."/>
            <person name="Brown A."/>
            <person name="Chapman S.B."/>
            <person name="Chen Z."/>
            <person name="Dunbar C."/>
            <person name="Freedman E."/>
            <person name="Gearin G."/>
            <person name="Goldberg J."/>
            <person name="Griggs A."/>
            <person name="Gujja S."/>
            <person name="Heiman D."/>
            <person name="Howarth C."/>
            <person name="Larson L."/>
            <person name="Lui A."/>
            <person name="MacDonald P.J.P."/>
            <person name="Montmayeur A."/>
            <person name="Murphy C."/>
            <person name="Neiman D."/>
            <person name="Pearson M."/>
            <person name="Priest M."/>
            <person name="Roberts A."/>
            <person name="Saif S."/>
            <person name="Shea T."/>
            <person name="Shenoy N."/>
            <person name="Sisk P."/>
            <person name="Stolte C."/>
            <person name="Sykes S."/>
            <person name="Wortman J."/>
            <person name="Nusbaum C."/>
            <person name="Birren B."/>
        </authorList>
    </citation>
    <scope>NUCLEOTIDE SEQUENCE [LARGE SCALE GENOMIC DNA]</scope>
    <source>
        <strain evidence="4 5">ATCC 29453</strain>
    </source>
</reference>
<dbReference type="EMBL" id="ADCY02000006">
    <property type="protein sequence ID" value="EFG31858.1"/>
    <property type="molecule type" value="Genomic_DNA"/>
</dbReference>
<feature type="domain" description="Transferrin-binding protein B C-lobe/N-lobe beta-barrel" evidence="3">
    <location>
        <begin position="87"/>
        <end position="194"/>
    </location>
</feature>
<comment type="subcellular location">
    <subcellularLocation>
        <location evidence="1">Cell outer membrane</location>
    </subcellularLocation>
</comment>
<dbReference type="InterPro" id="IPR001677">
    <property type="entry name" value="TbpB_B_D"/>
</dbReference>
<evidence type="ECO:0000256" key="1">
    <source>
        <dbReference type="ARBA" id="ARBA00004442"/>
    </source>
</evidence>
<dbReference type="GO" id="GO:0009279">
    <property type="term" value="C:cell outer membrane"/>
    <property type="evidence" value="ECO:0007669"/>
    <property type="project" value="UniProtKB-SubCell"/>
</dbReference>
<dbReference type="InterPro" id="IPR054843">
    <property type="entry name" value="Slam_hemophilin_C"/>
</dbReference>